<dbReference type="PANTHER" id="PTHR39606:SF1">
    <property type="entry name" value="CELL SURFACE PROTEIN"/>
    <property type="match status" value="1"/>
</dbReference>
<dbReference type="EMBL" id="JAKJXO020000002">
    <property type="protein sequence ID" value="KAL1610334.1"/>
    <property type="molecule type" value="Genomic_DNA"/>
</dbReference>
<gene>
    <name evidence="3" type="ORF">SLS60_002000</name>
</gene>
<sequence length="179" mass="18811">MTGSSTGEGLGNAIKKGVGRIHVCVSFLTFDFLAIFLQLSIAFTHNRQGTGEAIRGNFNAAVDSATGDREAAQRQQNIASRGMDEFEKGHYHGTGAGVTPVDTDRERVNRAAQGESVTVGSTNHGPHGTNVGNKLDPRFDSDLDNRGTCTGNTNVGSHSTNVGNGVAPRVEDGENGLKK</sequence>
<evidence type="ECO:0000313" key="4">
    <source>
        <dbReference type="Proteomes" id="UP001521785"/>
    </source>
</evidence>
<comment type="caution">
    <text evidence="3">The sequence shown here is derived from an EMBL/GenBank/DDBJ whole genome shotgun (WGS) entry which is preliminary data.</text>
</comment>
<organism evidence="3 4">
    <name type="scientific">Paraconiothyrium brasiliense</name>
    <dbReference type="NCBI Taxonomy" id="300254"/>
    <lineage>
        <taxon>Eukaryota</taxon>
        <taxon>Fungi</taxon>
        <taxon>Dikarya</taxon>
        <taxon>Ascomycota</taxon>
        <taxon>Pezizomycotina</taxon>
        <taxon>Dothideomycetes</taxon>
        <taxon>Pleosporomycetidae</taxon>
        <taxon>Pleosporales</taxon>
        <taxon>Massarineae</taxon>
        <taxon>Didymosphaeriaceae</taxon>
        <taxon>Paraconiothyrium</taxon>
    </lineage>
</organism>
<keyword evidence="2" id="KW-0812">Transmembrane</keyword>
<feature type="compositionally biased region" description="Basic and acidic residues" evidence="1">
    <location>
        <begin position="135"/>
        <end position="145"/>
    </location>
</feature>
<evidence type="ECO:0000313" key="3">
    <source>
        <dbReference type="EMBL" id="KAL1610334.1"/>
    </source>
</evidence>
<feature type="compositionally biased region" description="Basic and acidic residues" evidence="1">
    <location>
        <begin position="169"/>
        <end position="179"/>
    </location>
</feature>
<keyword evidence="2" id="KW-1133">Transmembrane helix</keyword>
<protein>
    <submittedName>
        <fullName evidence="3">Uncharacterized protein</fullName>
    </submittedName>
</protein>
<name>A0ABR3S1Z0_9PLEO</name>
<evidence type="ECO:0000256" key="2">
    <source>
        <dbReference type="SAM" id="Phobius"/>
    </source>
</evidence>
<feature type="compositionally biased region" description="Polar residues" evidence="1">
    <location>
        <begin position="147"/>
        <end position="163"/>
    </location>
</feature>
<evidence type="ECO:0000256" key="1">
    <source>
        <dbReference type="SAM" id="MobiDB-lite"/>
    </source>
</evidence>
<accession>A0ABR3S1Z0</accession>
<feature type="region of interest" description="Disordered" evidence="1">
    <location>
        <begin position="114"/>
        <end position="179"/>
    </location>
</feature>
<dbReference type="Proteomes" id="UP001521785">
    <property type="component" value="Unassembled WGS sequence"/>
</dbReference>
<keyword evidence="4" id="KW-1185">Reference proteome</keyword>
<proteinExistence type="predicted"/>
<feature type="transmembrane region" description="Helical" evidence="2">
    <location>
        <begin position="21"/>
        <end position="43"/>
    </location>
</feature>
<reference evidence="3 4" key="1">
    <citation type="submission" date="2024-02" db="EMBL/GenBank/DDBJ databases">
        <title>De novo assembly and annotation of 12 fungi associated with fruit tree decline syndrome in Ontario, Canada.</title>
        <authorList>
            <person name="Sulman M."/>
            <person name="Ellouze W."/>
            <person name="Ilyukhin E."/>
        </authorList>
    </citation>
    <scope>NUCLEOTIDE SEQUENCE [LARGE SCALE GENOMIC DNA]</scope>
    <source>
        <strain evidence="3 4">M42-189</strain>
    </source>
</reference>
<keyword evidence="2" id="KW-0472">Membrane</keyword>
<dbReference type="PANTHER" id="PTHR39606">
    <property type="entry name" value="SURFACE PROTEIN, PUTATIVE-RELATED"/>
    <property type="match status" value="1"/>
</dbReference>
<feature type="compositionally biased region" description="Polar residues" evidence="1">
    <location>
        <begin position="115"/>
        <end position="124"/>
    </location>
</feature>